<dbReference type="PANTHER" id="PTHR10996">
    <property type="entry name" value="2-HYDROXYACID DEHYDROGENASE-RELATED"/>
    <property type="match status" value="1"/>
</dbReference>
<dbReference type="InterPro" id="IPR035093">
    <property type="entry name" value="RelE/ParE_toxin_dom_sf"/>
</dbReference>
<evidence type="ECO:0000259" key="4">
    <source>
        <dbReference type="Pfam" id="PF00389"/>
    </source>
</evidence>
<dbReference type="SUPFAM" id="SSF143011">
    <property type="entry name" value="RelE-like"/>
    <property type="match status" value="1"/>
</dbReference>
<dbReference type="GO" id="GO:0051287">
    <property type="term" value="F:NAD binding"/>
    <property type="evidence" value="ECO:0007669"/>
    <property type="project" value="InterPro"/>
</dbReference>
<name>A0A6B1DWZ2_9CHLR</name>
<dbReference type="InterPro" id="IPR006139">
    <property type="entry name" value="D-isomer_2_OHA_DH_cat_dom"/>
</dbReference>
<dbReference type="PANTHER" id="PTHR10996:SF257">
    <property type="entry name" value="GLYOXYLATE REDUCTASE 1"/>
    <property type="match status" value="1"/>
</dbReference>
<comment type="caution">
    <text evidence="6">The sequence shown here is derived from an EMBL/GenBank/DDBJ whole genome shotgun (WGS) entry which is preliminary data.</text>
</comment>
<gene>
    <name evidence="6" type="ORF">F4Y08_12630</name>
</gene>
<dbReference type="GO" id="GO:0016618">
    <property type="term" value="F:hydroxypyruvate reductase [NAD(P)H] activity"/>
    <property type="evidence" value="ECO:0007669"/>
    <property type="project" value="TreeGrafter"/>
</dbReference>
<comment type="similarity">
    <text evidence="1">Belongs to the D-isomer specific 2-hydroxyacid dehydrogenase family.</text>
</comment>
<feature type="domain" description="D-isomer specific 2-hydroxyacid dehydrogenase catalytic" evidence="4">
    <location>
        <begin position="677"/>
        <end position="951"/>
    </location>
</feature>
<dbReference type="InterPro" id="IPR036291">
    <property type="entry name" value="NAD(P)-bd_dom_sf"/>
</dbReference>
<sequence length="953" mass="105602">MRVRPGLWAGRSAAGLPTRPRRGQSRLYIVECVAMPRNTRKIWLHRDYLTKSKKLSDDEFSSVQDTLQQLFRGDITPGLNLKRIQGSEPLRSIRVTNDIRMVVHLAGSELIVLRVGRHDDAYEWAQKNNGTDRLKSLTVRQNLEPEPYAPPDSGLLPTVAAGTSPPGPFNVQSGTGMAKPGSGLKVPGQERRTGDNRFGDASTKDGRVLASALETWNEAGVDLSVGKDIISPHGGPVLVLGAAGTNKRLAAVVRSLYLADRFADAGQHVLLLMHSVGAFEKAELSLKQLREQAGDEQDLRSAVEAVEVSLFDDWLQRHIQEPVSRDDACRMVHQKLEDGTLSPTPAGVVVLDSQNLGLETVRLCRELALATVPKHEHWKKDELERLCLVADPFLRTGRLHLNIQNCDVTPAKTIRLRETGTVTHAVIETAVSALRGLEFDDLTGATAKLDGYRGLEAGGQPAFRHCTGIKDGARQVADWLRELQAADEESTPGRICLVVRTNSRLKDWRKALRKLGVKTRRLKQDREPEGATDKVWIAKPEELDPGTYFQAVAFLDADRKSWPRRKALRLAVDETDRDAVELRERSLFYMACTRARRHLLFCSYGPFALWLEELAPPAPEPEPEIQSLAQPPARIQAMTYPVLIDQEITDAMLQVLHDRGCDTYDWNPGGDTPRMEETVGFFVYGHALIDGPIMDQMPKLKVISNMGVGVDHIRIPDATERGIAVGNTPGFVDGATADMAFLLMMAIARNLKKGMDYARGPEFQHFNPTLWHGREVNGATLGIYGMGAIGSTVARRASGFNMHVIYHNRNRLSDTREAELNAYWVPRSSLLARSDFLLLSLPLSEETEGCMGLAEFRQMQNDAFLINIARGGLVRTEELVTALEEGQLAGAALDVTEPEPLPRDHPLVEHPDVIITPHLGSATVETREGMFIRTVENLMAGMQDKPLLNQVFQ</sequence>
<dbReference type="AlphaFoldDB" id="A0A6B1DWZ2"/>
<dbReference type="InterPro" id="IPR027417">
    <property type="entry name" value="P-loop_NTPase"/>
</dbReference>
<protein>
    <recommendedName>
        <fullName evidence="7">D-glycerate dehydrogenase</fullName>
    </recommendedName>
</protein>
<dbReference type="SUPFAM" id="SSF52540">
    <property type="entry name" value="P-loop containing nucleoside triphosphate hydrolases"/>
    <property type="match status" value="1"/>
</dbReference>
<accession>A0A6B1DWZ2</accession>
<dbReference type="SUPFAM" id="SSF51735">
    <property type="entry name" value="NAD(P)-binding Rossmann-fold domains"/>
    <property type="match status" value="1"/>
</dbReference>
<dbReference type="SUPFAM" id="SSF52283">
    <property type="entry name" value="Formate/glycerate dehydrogenase catalytic domain-like"/>
    <property type="match status" value="1"/>
</dbReference>
<evidence type="ECO:0000256" key="2">
    <source>
        <dbReference type="ARBA" id="ARBA00023002"/>
    </source>
</evidence>
<dbReference type="Gene3D" id="3.30.2310.20">
    <property type="entry name" value="RelE-like"/>
    <property type="match status" value="1"/>
</dbReference>
<feature type="compositionally biased region" description="Basic and acidic residues" evidence="3">
    <location>
        <begin position="188"/>
        <end position="203"/>
    </location>
</feature>
<dbReference type="InterPro" id="IPR029752">
    <property type="entry name" value="D-isomer_DH_CS1"/>
</dbReference>
<dbReference type="EMBL" id="VXPY01000088">
    <property type="protein sequence ID" value="MYD91162.1"/>
    <property type="molecule type" value="Genomic_DNA"/>
</dbReference>
<dbReference type="GO" id="GO:0005829">
    <property type="term" value="C:cytosol"/>
    <property type="evidence" value="ECO:0007669"/>
    <property type="project" value="TreeGrafter"/>
</dbReference>
<dbReference type="CDD" id="cd05301">
    <property type="entry name" value="GDH"/>
    <property type="match status" value="1"/>
</dbReference>
<dbReference type="InterPro" id="IPR006140">
    <property type="entry name" value="D-isomer_DH_NAD-bd"/>
</dbReference>
<proteinExistence type="inferred from homology"/>
<dbReference type="InterPro" id="IPR050223">
    <property type="entry name" value="D-isomer_2-hydroxyacid_DH"/>
</dbReference>
<dbReference type="PROSITE" id="PS00065">
    <property type="entry name" value="D_2_HYDROXYACID_DH_1"/>
    <property type="match status" value="1"/>
</dbReference>
<dbReference type="GO" id="GO:0030267">
    <property type="term" value="F:glyoxylate reductase (NADPH) activity"/>
    <property type="evidence" value="ECO:0007669"/>
    <property type="project" value="TreeGrafter"/>
</dbReference>
<feature type="region of interest" description="Disordered" evidence="3">
    <location>
        <begin position="175"/>
        <end position="203"/>
    </location>
</feature>
<dbReference type="Gene3D" id="3.40.50.720">
    <property type="entry name" value="NAD(P)-binding Rossmann-like Domain"/>
    <property type="match status" value="2"/>
</dbReference>
<organism evidence="6">
    <name type="scientific">Caldilineaceae bacterium SB0662_bin_9</name>
    <dbReference type="NCBI Taxonomy" id="2605258"/>
    <lineage>
        <taxon>Bacteria</taxon>
        <taxon>Bacillati</taxon>
        <taxon>Chloroflexota</taxon>
        <taxon>Caldilineae</taxon>
        <taxon>Caldilineales</taxon>
        <taxon>Caldilineaceae</taxon>
    </lineage>
</organism>
<evidence type="ECO:0008006" key="7">
    <source>
        <dbReference type="Google" id="ProtNLM"/>
    </source>
</evidence>
<dbReference type="Gene3D" id="3.40.50.300">
    <property type="entry name" value="P-loop containing nucleotide triphosphate hydrolases"/>
    <property type="match status" value="1"/>
</dbReference>
<feature type="domain" description="D-isomer specific 2-hydroxyacid dehydrogenase NAD-binding" evidence="5">
    <location>
        <begin position="742"/>
        <end position="920"/>
    </location>
</feature>
<dbReference type="Pfam" id="PF00389">
    <property type="entry name" value="2-Hacid_dh"/>
    <property type="match status" value="1"/>
</dbReference>
<evidence type="ECO:0000256" key="3">
    <source>
        <dbReference type="SAM" id="MobiDB-lite"/>
    </source>
</evidence>
<evidence type="ECO:0000256" key="1">
    <source>
        <dbReference type="ARBA" id="ARBA00005854"/>
    </source>
</evidence>
<keyword evidence="2" id="KW-0560">Oxidoreductase</keyword>
<evidence type="ECO:0000259" key="5">
    <source>
        <dbReference type="Pfam" id="PF02826"/>
    </source>
</evidence>
<dbReference type="Pfam" id="PF02826">
    <property type="entry name" value="2-Hacid_dh_C"/>
    <property type="match status" value="1"/>
</dbReference>
<reference evidence="6" key="1">
    <citation type="submission" date="2019-09" db="EMBL/GenBank/DDBJ databases">
        <title>Characterisation of the sponge microbiome using genome-centric metagenomics.</title>
        <authorList>
            <person name="Engelberts J.P."/>
            <person name="Robbins S.J."/>
            <person name="De Goeij J.M."/>
            <person name="Aranda M."/>
            <person name="Bell S.C."/>
            <person name="Webster N.S."/>
        </authorList>
    </citation>
    <scope>NUCLEOTIDE SEQUENCE</scope>
    <source>
        <strain evidence="6">SB0662_bin_9</strain>
    </source>
</reference>
<dbReference type="FunFam" id="3.40.50.720:FF:000462">
    <property type="entry name" value="Glyoxylate reductase (NADP+)"/>
    <property type="match status" value="1"/>
</dbReference>
<evidence type="ECO:0000313" key="6">
    <source>
        <dbReference type="EMBL" id="MYD91162.1"/>
    </source>
</evidence>